<gene>
    <name evidence="1" type="ORF">METZ01_LOCUS159873</name>
</gene>
<protein>
    <submittedName>
        <fullName evidence="1">Uncharacterized protein</fullName>
    </submittedName>
</protein>
<reference evidence="1" key="1">
    <citation type="submission" date="2018-05" db="EMBL/GenBank/DDBJ databases">
        <authorList>
            <person name="Lanie J.A."/>
            <person name="Ng W.-L."/>
            <person name="Kazmierczak K.M."/>
            <person name="Andrzejewski T.M."/>
            <person name="Davidsen T.M."/>
            <person name="Wayne K.J."/>
            <person name="Tettelin H."/>
            <person name="Glass J.I."/>
            <person name="Rusch D."/>
            <person name="Podicherti R."/>
            <person name="Tsui H.-C.T."/>
            <person name="Winkler M.E."/>
        </authorList>
    </citation>
    <scope>NUCLEOTIDE SEQUENCE</scope>
</reference>
<name>A0A382AZY0_9ZZZZ</name>
<organism evidence="1">
    <name type="scientific">marine metagenome</name>
    <dbReference type="NCBI Taxonomy" id="408172"/>
    <lineage>
        <taxon>unclassified sequences</taxon>
        <taxon>metagenomes</taxon>
        <taxon>ecological metagenomes</taxon>
    </lineage>
</organism>
<proteinExistence type="predicted"/>
<evidence type="ECO:0000313" key="1">
    <source>
        <dbReference type="EMBL" id="SVB07019.1"/>
    </source>
</evidence>
<dbReference type="EMBL" id="UINC01027564">
    <property type="protein sequence ID" value="SVB07019.1"/>
    <property type="molecule type" value="Genomic_DNA"/>
</dbReference>
<sequence>MLEIRRDQYMDESKMVRDSERINLIKSMLIEIISQT</sequence>
<dbReference type="AlphaFoldDB" id="A0A382AZY0"/>
<accession>A0A382AZY0</accession>